<protein>
    <submittedName>
        <fullName evidence="2">Uncharacterized protein</fullName>
    </submittedName>
</protein>
<keyword evidence="3" id="KW-1185">Reference proteome</keyword>
<organism evidence="2 3">
    <name type="scientific">Pseudoalteromonas piscicida</name>
    <dbReference type="NCBI Taxonomy" id="43662"/>
    <lineage>
        <taxon>Bacteria</taxon>
        <taxon>Pseudomonadati</taxon>
        <taxon>Pseudomonadota</taxon>
        <taxon>Gammaproteobacteria</taxon>
        <taxon>Alteromonadales</taxon>
        <taxon>Pseudoalteromonadaceae</taxon>
        <taxon>Pseudoalteromonas</taxon>
    </lineage>
</organism>
<reference evidence="3" key="1">
    <citation type="journal article" date="2019" name="Genome Announc.">
        <title>Draft Genome Sequence of Pseudoalteromonas piscicida Strain 36Y ROTHPW, an Hypersaline Seawater Isolate from the South Coast of Sonora, Mexico.</title>
        <authorList>
            <person name="Sanchez-Diaz R."/>
            <person name="Molina-Garza Z.J."/>
            <person name="Cruz-Suarez L.E."/>
            <person name="Selvin J."/>
            <person name="Kiran G.S."/>
            <person name="Ibarra-Gamez J.C."/>
            <person name="Gomez-Gil B."/>
            <person name="Galaviz-Silva L."/>
        </authorList>
    </citation>
    <scope>NUCLEOTIDE SEQUENCE [LARGE SCALE GENOMIC DNA]</scope>
    <source>
        <strain evidence="3">36Y_RITHPW</strain>
    </source>
</reference>
<proteinExistence type="predicted"/>
<evidence type="ECO:0000313" key="3">
    <source>
        <dbReference type="Proteomes" id="UP000228621"/>
    </source>
</evidence>
<feature type="signal peptide" evidence="1">
    <location>
        <begin position="1"/>
        <end position="19"/>
    </location>
</feature>
<dbReference type="OrthoDB" id="6299536at2"/>
<dbReference type="Proteomes" id="UP000228621">
    <property type="component" value="Unassembled WGS sequence"/>
</dbReference>
<dbReference type="EMBL" id="NKHF01000024">
    <property type="protein sequence ID" value="PCK32799.1"/>
    <property type="molecule type" value="Genomic_DNA"/>
</dbReference>
<dbReference type="AlphaFoldDB" id="A0A2A5JTX4"/>
<gene>
    <name evidence="2" type="ORF">CEX98_05230</name>
</gene>
<keyword evidence="1" id="KW-0732">Signal</keyword>
<comment type="caution">
    <text evidence="2">The sequence shown here is derived from an EMBL/GenBank/DDBJ whole genome shotgun (WGS) entry which is preliminary data.</text>
</comment>
<accession>A0A2A5JTX4</accession>
<name>A0A2A5JTX4_PSEO7</name>
<feature type="chain" id="PRO_5013309165" evidence="1">
    <location>
        <begin position="20"/>
        <end position="100"/>
    </location>
</feature>
<sequence>MKKILILCAMFLFSEGAVAHKRLDETEIKNIRVRPTLTYVLFEGCRYYSKIYLRNDYDTSMLSVALTAAAASKKVEVHFLDDNSCSQVETEIAFIDVKFK</sequence>
<dbReference type="RefSeq" id="WP_099641062.1">
    <property type="nucleotide sequence ID" value="NZ_NKHF01000024.1"/>
</dbReference>
<evidence type="ECO:0000313" key="2">
    <source>
        <dbReference type="EMBL" id="PCK32799.1"/>
    </source>
</evidence>
<evidence type="ECO:0000256" key="1">
    <source>
        <dbReference type="SAM" id="SignalP"/>
    </source>
</evidence>